<dbReference type="RefSeq" id="WP_011722188.1">
    <property type="nucleotide sequence ID" value="NC_008593.1"/>
</dbReference>
<keyword evidence="3" id="KW-1003">Cell membrane</keyword>
<feature type="transmembrane region" description="Helical" evidence="7">
    <location>
        <begin position="197"/>
        <end position="218"/>
    </location>
</feature>
<accession>A0Q0N6</accession>
<feature type="transmembrane region" description="Helical" evidence="7">
    <location>
        <begin position="403"/>
        <end position="422"/>
    </location>
</feature>
<dbReference type="GO" id="GO:0022857">
    <property type="term" value="F:transmembrane transporter activity"/>
    <property type="evidence" value="ECO:0007669"/>
    <property type="project" value="InterPro"/>
</dbReference>
<organism evidence="8 9">
    <name type="scientific">Clostridium novyi (strain NT)</name>
    <dbReference type="NCBI Taxonomy" id="386415"/>
    <lineage>
        <taxon>Bacteria</taxon>
        <taxon>Bacillati</taxon>
        <taxon>Bacillota</taxon>
        <taxon>Clostridia</taxon>
        <taxon>Eubacteriales</taxon>
        <taxon>Clostridiaceae</taxon>
        <taxon>Clostridium</taxon>
    </lineage>
</organism>
<feature type="transmembrane region" description="Helical" evidence="7">
    <location>
        <begin position="333"/>
        <end position="350"/>
    </location>
</feature>
<dbReference type="PATRIC" id="fig|386415.7.peg.1220"/>
<evidence type="ECO:0000256" key="2">
    <source>
        <dbReference type="ARBA" id="ARBA00022448"/>
    </source>
</evidence>
<feature type="transmembrane region" description="Helical" evidence="7">
    <location>
        <begin position="230"/>
        <end position="253"/>
    </location>
</feature>
<dbReference type="KEGG" id="cno:NT01CX_2115"/>
<evidence type="ECO:0000256" key="3">
    <source>
        <dbReference type="ARBA" id="ARBA00022475"/>
    </source>
</evidence>
<name>A0Q0N6_CLONN</name>
<feature type="transmembrane region" description="Helical" evidence="7">
    <location>
        <begin position="273"/>
        <end position="296"/>
    </location>
</feature>
<feature type="transmembrane region" description="Helical" evidence="7">
    <location>
        <begin position="37"/>
        <end position="59"/>
    </location>
</feature>
<dbReference type="Gene3D" id="1.20.1740.10">
    <property type="entry name" value="Amino acid/polyamine transporter I"/>
    <property type="match status" value="1"/>
</dbReference>
<dbReference type="Proteomes" id="UP000008220">
    <property type="component" value="Chromosome"/>
</dbReference>
<evidence type="ECO:0000313" key="9">
    <source>
        <dbReference type="Proteomes" id="UP000008220"/>
    </source>
</evidence>
<reference evidence="8 9" key="1">
    <citation type="journal article" date="2006" name="Nat. Biotechnol.">
        <title>The genome and transcriptomes of the anti-tumor agent Clostridium novyi-NT.</title>
        <authorList>
            <person name="Bettegowda C."/>
            <person name="Huang X."/>
            <person name="Lin J."/>
            <person name="Cheong I."/>
            <person name="Kohli M."/>
            <person name="Szabo S.A."/>
            <person name="Zhang X."/>
            <person name="Diaz L.A. Jr."/>
            <person name="Velculescu V.E."/>
            <person name="Parmigiani G."/>
            <person name="Kinzler K.W."/>
            <person name="Vogelstein B."/>
            <person name="Zhou S."/>
        </authorList>
    </citation>
    <scope>NUCLEOTIDE SEQUENCE [LARGE SCALE GENOMIC DNA]</scope>
    <source>
        <strain evidence="8 9">NT</strain>
    </source>
</reference>
<dbReference type="EMBL" id="CP000382">
    <property type="protein sequence ID" value="ABK61965.1"/>
    <property type="molecule type" value="Genomic_DNA"/>
</dbReference>
<dbReference type="STRING" id="386415.NT01CX_2115"/>
<dbReference type="PIRSF" id="PIRSF006060">
    <property type="entry name" value="AA_transporter"/>
    <property type="match status" value="1"/>
</dbReference>
<dbReference type="PANTHER" id="PTHR42770">
    <property type="entry name" value="AMINO ACID TRANSPORTER-RELATED"/>
    <property type="match status" value="1"/>
</dbReference>
<dbReference type="eggNOG" id="COG0531">
    <property type="taxonomic scope" value="Bacteria"/>
</dbReference>
<feature type="transmembrane region" description="Helical" evidence="7">
    <location>
        <begin position="434"/>
        <end position="455"/>
    </location>
</feature>
<evidence type="ECO:0000256" key="1">
    <source>
        <dbReference type="ARBA" id="ARBA00004651"/>
    </source>
</evidence>
<keyword evidence="9" id="KW-1185">Reference proteome</keyword>
<dbReference type="InterPro" id="IPR002293">
    <property type="entry name" value="AA/rel_permease1"/>
</dbReference>
<evidence type="ECO:0000256" key="7">
    <source>
        <dbReference type="SAM" id="Phobius"/>
    </source>
</evidence>
<keyword evidence="4 7" id="KW-0812">Transmembrane</keyword>
<dbReference type="PANTHER" id="PTHR42770:SF15">
    <property type="entry name" value="GLUTAMATE_GAMMA-AMINOBUTYRATE ANTIPORTER-RELATED"/>
    <property type="match status" value="1"/>
</dbReference>
<feature type="transmembrane region" description="Helical" evidence="7">
    <location>
        <begin position="356"/>
        <end position="383"/>
    </location>
</feature>
<sequence>MEQTKKLGVKDILLLNVAAILSIKQIPNVAPYGASSIILWVLAALGMFVPLAMVCGELSTGWPEEGGFFIWIKEAMGERIGWLNVFLYLCSCVVYFPVTLQFMTTTIGYAISESLGQNKVFIGLTSIIIMWLLTFVNVKGMNWTKKINNLGAIFGVFIPSIVLILLAMYWVLTGHGMATNYSNINNWIPKLGEWNNIVFLSSMMFAFAGMEVAPMIAGHAKNPQKDFPRAIFLSAIIIVGIYIIGTISLNALFLDKDSNIVAGIMQAIKSAAINLNIPWLVPLMAIFIAVGALAQINSWLIGPIYMLNVATANNNLLGKEVGKVDENGTPRKALYIESTIVSIFCLFTFISPSAEAAYWTLSALTTLVYFVPYLCMFISYVILKKKRKDVKRTFEIPGKVLPVVLPVLGFLSTLFAVILLFIPPAQVDTGSILIYELKIAGGGILACLVADFIYLRAKRKTKLKDKVCNLNK</sequence>
<feature type="transmembrane region" description="Helical" evidence="7">
    <location>
        <begin position="80"/>
        <end position="100"/>
    </location>
</feature>
<dbReference type="GO" id="GO:0005886">
    <property type="term" value="C:plasma membrane"/>
    <property type="evidence" value="ECO:0007669"/>
    <property type="project" value="UniProtKB-SubCell"/>
</dbReference>
<feature type="transmembrane region" description="Helical" evidence="7">
    <location>
        <begin position="12"/>
        <end position="31"/>
    </location>
</feature>
<proteinExistence type="predicted"/>
<keyword evidence="5 7" id="KW-1133">Transmembrane helix</keyword>
<keyword evidence="2" id="KW-0813">Transport</keyword>
<keyword evidence="6 7" id="KW-0472">Membrane</keyword>
<gene>
    <name evidence="8" type="ordered locus">NT01CX_2115</name>
</gene>
<evidence type="ECO:0000256" key="4">
    <source>
        <dbReference type="ARBA" id="ARBA00022692"/>
    </source>
</evidence>
<dbReference type="AlphaFoldDB" id="A0Q0N6"/>
<evidence type="ECO:0000256" key="5">
    <source>
        <dbReference type="ARBA" id="ARBA00022989"/>
    </source>
</evidence>
<evidence type="ECO:0000313" key="8">
    <source>
        <dbReference type="EMBL" id="ABK61965.1"/>
    </source>
</evidence>
<evidence type="ECO:0000256" key="6">
    <source>
        <dbReference type="ARBA" id="ARBA00023136"/>
    </source>
</evidence>
<feature type="transmembrane region" description="Helical" evidence="7">
    <location>
        <begin position="120"/>
        <end position="138"/>
    </location>
</feature>
<dbReference type="HOGENOM" id="CLU_020854_4_2_9"/>
<dbReference type="InterPro" id="IPR050367">
    <property type="entry name" value="APC_superfamily"/>
</dbReference>
<feature type="transmembrane region" description="Helical" evidence="7">
    <location>
        <begin position="150"/>
        <end position="172"/>
    </location>
</feature>
<dbReference type="Pfam" id="PF13520">
    <property type="entry name" value="AA_permease_2"/>
    <property type="match status" value="1"/>
</dbReference>
<comment type="subcellular location">
    <subcellularLocation>
        <location evidence="1">Cell membrane</location>
        <topology evidence="1">Multi-pass membrane protein</topology>
    </subcellularLocation>
</comment>
<protein>
    <submittedName>
        <fullName evidence="8">Probable amino acid transporter STY2589</fullName>
    </submittedName>
</protein>